<keyword evidence="2" id="KW-1185">Reference proteome</keyword>
<dbReference type="Proteomes" id="UP001631969">
    <property type="component" value="Unassembled WGS sequence"/>
</dbReference>
<evidence type="ECO:0000313" key="2">
    <source>
        <dbReference type="Proteomes" id="UP001631969"/>
    </source>
</evidence>
<evidence type="ECO:0000313" key="1">
    <source>
        <dbReference type="EMBL" id="MFM9328719.1"/>
    </source>
</evidence>
<name>A0ACC7NXG5_9BACL</name>
<sequence>MKIAIVGTGYVGLVTGVCLSEIGHQVTCIDVDEAKVDKMRAGVSPIYEPGLDELMQKNIEAGRLFFTTSHQEGFQDAEAIYIAVGTPPREDGTANLSYVEEVAKSIAAHIDSYTVVVTKSTVPVGTNYRIKEMISAGVEGRALFDIVSNPEFLREGTAVQDAFQGDRIVIGSDNPKAAQVVEEINKPFGIPVYHTDISSAEMIKYASNAFLATKISFINEISALCEKLGANVEDVAAGMGMDKRIGSQFLRAGIGYGGSCFPKDTKALVQIAGNVEHEFDLLKSVIQVNNKQQQLLVDKAKARFGSLEDKTVALLGLAFKPQTDDMRESASIVVSQQLVQEGARIQAFDPIQPEMAAQLLPPEVALCQTLKDALTNADCVFIITDWPEFKKMDIPMASQLMKSPVFFDGRNCFSLEYAVSQGIEYHSIGRESVGVKR</sequence>
<protein>
    <submittedName>
        <fullName evidence="1">UDP-glucose dehydrogenase family protein</fullName>
        <ecNumber evidence="1">1.1.1.-</ecNumber>
    </submittedName>
</protein>
<accession>A0ACC7NXG5</accession>
<comment type="caution">
    <text evidence="1">The sequence shown here is derived from an EMBL/GenBank/DDBJ whole genome shotgun (WGS) entry which is preliminary data.</text>
</comment>
<keyword evidence="1" id="KW-0560">Oxidoreductase</keyword>
<gene>
    <name evidence="1" type="ORF">ACI1P1_10505</name>
</gene>
<dbReference type="EMBL" id="JBJURJ010000006">
    <property type="protein sequence ID" value="MFM9328719.1"/>
    <property type="molecule type" value="Genomic_DNA"/>
</dbReference>
<reference evidence="1" key="1">
    <citation type="submission" date="2024-12" db="EMBL/GenBank/DDBJ databases">
        <authorList>
            <person name="Wu N."/>
        </authorList>
    </citation>
    <scope>NUCLEOTIDE SEQUENCE</scope>
    <source>
        <strain evidence="1">P15</strain>
    </source>
</reference>
<dbReference type="EC" id="1.1.1.-" evidence="1"/>
<organism evidence="1 2">
    <name type="scientific">Paenibacillus mesotrionivorans</name>
    <dbReference type="NCBI Taxonomy" id="3160968"/>
    <lineage>
        <taxon>Bacteria</taxon>
        <taxon>Bacillati</taxon>
        <taxon>Bacillota</taxon>
        <taxon>Bacilli</taxon>
        <taxon>Bacillales</taxon>
        <taxon>Paenibacillaceae</taxon>
        <taxon>Paenibacillus</taxon>
    </lineage>
</organism>
<proteinExistence type="predicted"/>